<dbReference type="AlphaFoldDB" id="A6TSK1"/>
<protein>
    <recommendedName>
        <fullName evidence="4">DUF502 domain-containing protein</fullName>
    </recommendedName>
</protein>
<organism evidence="2 3">
    <name type="scientific">Alkaliphilus metalliredigens (strain QYMF)</name>
    <dbReference type="NCBI Taxonomy" id="293826"/>
    <lineage>
        <taxon>Bacteria</taxon>
        <taxon>Bacillati</taxon>
        <taxon>Bacillota</taxon>
        <taxon>Clostridia</taxon>
        <taxon>Peptostreptococcales</taxon>
        <taxon>Natronincolaceae</taxon>
        <taxon>Alkaliphilus</taxon>
    </lineage>
</organism>
<reference evidence="3" key="1">
    <citation type="journal article" date="2016" name="Genome Announc.">
        <title>Complete genome sequence of Alkaliphilus metalliredigens strain QYMF, an alkaliphilic and metal-reducing bacterium isolated from borax-contaminated leachate ponds.</title>
        <authorList>
            <person name="Hwang C."/>
            <person name="Copeland A."/>
            <person name="Lucas S."/>
            <person name="Lapidus A."/>
            <person name="Barry K."/>
            <person name="Detter J.C."/>
            <person name="Glavina Del Rio T."/>
            <person name="Hammon N."/>
            <person name="Israni S."/>
            <person name="Dalin E."/>
            <person name="Tice H."/>
            <person name="Pitluck S."/>
            <person name="Chertkov O."/>
            <person name="Brettin T."/>
            <person name="Bruce D."/>
            <person name="Han C."/>
            <person name="Schmutz J."/>
            <person name="Larimer F."/>
            <person name="Land M.L."/>
            <person name="Hauser L."/>
            <person name="Kyrpides N."/>
            <person name="Mikhailova N."/>
            <person name="Ye Q."/>
            <person name="Zhou J."/>
            <person name="Richardson P."/>
            <person name="Fields M.W."/>
        </authorList>
    </citation>
    <scope>NUCLEOTIDE SEQUENCE [LARGE SCALE GENOMIC DNA]</scope>
    <source>
        <strain evidence="3">QYMF</strain>
    </source>
</reference>
<dbReference type="EMBL" id="CP000724">
    <property type="protein sequence ID" value="ABR49169.1"/>
    <property type="molecule type" value="Genomic_DNA"/>
</dbReference>
<keyword evidence="1" id="KW-0472">Membrane</keyword>
<keyword evidence="1" id="KW-0812">Transmembrane</keyword>
<dbReference type="eggNOG" id="COG2928">
    <property type="taxonomic scope" value="Bacteria"/>
</dbReference>
<sequence length="205" mass="22889">MWKYLRRLFFTGLLILFPLAATMTLLVWIFNRIDLIFRRPIEDLLGFTIYGLGFFLTLALIVATGAVATNYLGIKLISFTEGELKKIPLVGALYFSLKQLTETVYGSKHTAFRQAALVQYPSPGILTIGFITAEGMEKTFAVSEENLVSLFIPTTPNPTSGMLVMIPKKELILLDITVEEAIKLVVSGGIMKPTKVDEVHKREDE</sequence>
<dbReference type="STRING" id="293826.Amet_3029"/>
<feature type="transmembrane region" description="Helical" evidence="1">
    <location>
        <begin position="49"/>
        <end position="72"/>
    </location>
</feature>
<gene>
    <name evidence="2" type="ordered locus">Amet_3029</name>
</gene>
<evidence type="ECO:0000313" key="2">
    <source>
        <dbReference type="EMBL" id="ABR49169.1"/>
    </source>
</evidence>
<dbReference type="Proteomes" id="UP000001572">
    <property type="component" value="Chromosome"/>
</dbReference>
<evidence type="ECO:0000313" key="3">
    <source>
        <dbReference type="Proteomes" id="UP000001572"/>
    </source>
</evidence>
<dbReference type="Pfam" id="PF04367">
    <property type="entry name" value="DUF502"/>
    <property type="match status" value="1"/>
</dbReference>
<dbReference type="InterPro" id="IPR007462">
    <property type="entry name" value="COV1-like"/>
</dbReference>
<dbReference type="PANTHER" id="PTHR31876:SF26">
    <property type="entry name" value="PROTEIN LIKE COV 2"/>
    <property type="match status" value="1"/>
</dbReference>
<name>A6TSK1_ALKMQ</name>
<evidence type="ECO:0008006" key="4">
    <source>
        <dbReference type="Google" id="ProtNLM"/>
    </source>
</evidence>
<keyword evidence="3" id="KW-1185">Reference proteome</keyword>
<proteinExistence type="predicted"/>
<evidence type="ECO:0000256" key="1">
    <source>
        <dbReference type="SAM" id="Phobius"/>
    </source>
</evidence>
<feature type="transmembrane region" description="Helical" evidence="1">
    <location>
        <begin position="7"/>
        <end position="29"/>
    </location>
</feature>
<dbReference type="HOGENOM" id="CLU_068050_1_1_9"/>
<dbReference type="PANTHER" id="PTHR31876">
    <property type="entry name" value="COV-LIKE PROTEIN 1"/>
    <property type="match status" value="1"/>
</dbReference>
<dbReference type="KEGG" id="amt:Amet_3029"/>
<keyword evidence="1" id="KW-1133">Transmembrane helix</keyword>
<accession>A6TSK1</accession>